<accession>A0ABY7GK37</accession>
<gene>
    <name evidence="1" type="ORF">NM686_014765</name>
</gene>
<dbReference type="Proteomes" id="UP001162780">
    <property type="component" value="Chromosome"/>
</dbReference>
<evidence type="ECO:0000313" key="1">
    <source>
        <dbReference type="EMBL" id="WAR43633.1"/>
    </source>
</evidence>
<protein>
    <submittedName>
        <fullName evidence="1">Uncharacterized protein</fullName>
    </submittedName>
</protein>
<organism evidence="1 2">
    <name type="scientific">Methylomonas rapida</name>
    <dbReference type="NCBI Taxonomy" id="2963939"/>
    <lineage>
        <taxon>Bacteria</taxon>
        <taxon>Pseudomonadati</taxon>
        <taxon>Pseudomonadota</taxon>
        <taxon>Gammaproteobacteria</taxon>
        <taxon>Methylococcales</taxon>
        <taxon>Methylococcaceae</taxon>
        <taxon>Methylomonas</taxon>
    </lineage>
</organism>
<reference evidence="1" key="1">
    <citation type="submission" date="2022-11" db="EMBL/GenBank/DDBJ databases">
        <title>Methylomonas rapida sp. nov., Carotenoid-Producing Obligate Methanotrophs with High Growth Characteristics and Biotechnological Potential.</title>
        <authorList>
            <person name="Tikhonova E.N."/>
            <person name="Suleimanov R.Z."/>
            <person name="Miroshnikov K."/>
            <person name="Oshkin I.Y."/>
            <person name="Belova S.E."/>
            <person name="Danilova O.V."/>
            <person name="Ashikhmin A."/>
            <person name="Konopkin A."/>
            <person name="But S.Y."/>
            <person name="Khmelenina V.N."/>
            <person name="Kuznetsov N."/>
            <person name="Pimenov N.V."/>
            <person name="Dedysh S.N."/>
        </authorList>
    </citation>
    <scope>NUCLEOTIDE SEQUENCE</scope>
    <source>
        <strain evidence="1">MP1</strain>
    </source>
</reference>
<proteinExistence type="predicted"/>
<sequence length="115" mass="13197">MGNRPWQSDGQTPESQIAAIAFRYRHHMGGCRAVAECETELLSFFTGKKLRRSEMIALSENFDLGVPHGPAFNPRLVAEYFQQYGDEYLKKIKRLLNIATEDDRNVDAQRLIDHV</sequence>
<dbReference type="EMBL" id="CP113517">
    <property type="protein sequence ID" value="WAR43633.1"/>
    <property type="molecule type" value="Genomic_DNA"/>
</dbReference>
<name>A0ABY7GK37_9GAMM</name>
<evidence type="ECO:0000313" key="2">
    <source>
        <dbReference type="Proteomes" id="UP001162780"/>
    </source>
</evidence>
<dbReference type="RefSeq" id="WP_255188623.1">
    <property type="nucleotide sequence ID" value="NZ_CP113517.1"/>
</dbReference>
<keyword evidence="2" id="KW-1185">Reference proteome</keyword>